<keyword evidence="2" id="KW-1185">Reference proteome</keyword>
<name>A0A5C3KWH4_COPMA</name>
<dbReference type="EMBL" id="ML210194">
    <property type="protein sequence ID" value="TFK24792.1"/>
    <property type="molecule type" value="Genomic_DNA"/>
</dbReference>
<proteinExistence type="predicted"/>
<dbReference type="AlphaFoldDB" id="A0A5C3KWH4"/>
<sequence>MVENIMLTGDNRGPIAPENTYAMDETRFQPNGGEGVDYVLSVKGKKFQYQQQSGSRENITVLVTIAGDGHALRPMVLYSGRAFQSSWIQVSNTSETREIANGHIRILWVDSHGSHLTYALLDFTACHGITITCYPP</sequence>
<evidence type="ECO:0000313" key="2">
    <source>
        <dbReference type="Proteomes" id="UP000307440"/>
    </source>
</evidence>
<dbReference type="Proteomes" id="UP000307440">
    <property type="component" value="Unassembled WGS sequence"/>
</dbReference>
<dbReference type="OrthoDB" id="2668963at2759"/>
<protein>
    <recommendedName>
        <fullName evidence="3">DDE-1 domain-containing protein</fullName>
    </recommendedName>
</protein>
<accession>A0A5C3KWH4</accession>
<reference evidence="1 2" key="1">
    <citation type="journal article" date="2019" name="Nat. Ecol. Evol.">
        <title>Megaphylogeny resolves global patterns of mushroom evolution.</title>
        <authorList>
            <person name="Varga T."/>
            <person name="Krizsan K."/>
            <person name="Foldi C."/>
            <person name="Dima B."/>
            <person name="Sanchez-Garcia M."/>
            <person name="Sanchez-Ramirez S."/>
            <person name="Szollosi G.J."/>
            <person name="Szarkandi J.G."/>
            <person name="Papp V."/>
            <person name="Albert L."/>
            <person name="Andreopoulos W."/>
            <person name="Angelini C."/>
            <person name="Antonin V."/>
            <person name="Barry K.W."/>
            <person name="Bougher N.L."/>
            <person name="Buchanan P."/>
            <person name="Buyck B."/>
            <person name="Bense V."/>
            <person name="Catcheside P."/>
            <person name="Chovatia M."/>
            <person name="Cooper J."/>
            <person name="Damon W."/>
            <person name="Desjardin D."/>
            <person name="Finy P."/>
            <person name="Geml J."/>
            <person name="Haridas S."/>
            <person name="Hughes K."/>
            <person name="Justo A."/>
            <person name="Karasinski D."/>
            <person name="Kautmanova I."/>
            <person name="Kiss B."/>
            <person name="Kocsube S."/>
            <person name="Kotiranta H."/>
            <person name="LaButti K.M."/>
            <person name="Lechner B.E."/>
            <person name="Liimatainen K."/>
            <person name="Lipzen A."/>
            <person name="Lukacs Z."/>
            <person name="Mihaltcheva S."/>
            <person name="Morgado L.N."/>
            <person name="Niskanen T."/>
            <person name="Noordeloos M.E."/>
            <person name="Ohm R.A."/>
            <person name="Ortiz-Santana B."/>
            <person name="Ovrebo C."/>
            <person name="Racz N."/>
            <person name="Riley R."/>
            <person name="Savchenko A."/>
            <person name="Shiryaev A."/>
            <person name="Soop K."/>
            <person name="Spirin V."/>
            <person name="Szebenyi C."/>
            <person name="Tomsovsky M."/>
            <person name="Tulloss R.E."/>
            <person name="Uehling J."/>
            <person name="Grigoriev I.V."/>
            <person name="Vagvolgyi C."/>
            <person name="Papp T."/>
            <person name="Martin F.M."/>
            <person name="Miettinen O."/>
            <person name="Hibbett D.S."/>
            <person name="Nagy L.G."/>
        </authorList>
    </citation>
    <scope>NUCLEOTIDE SEQUENCE [LARGE SCALE GENOMIC DNA]</scope>
    <source>
        <strain evidence="1 2">CBS 121175</strain>
    </source>
</reference>
<evidence type="ECO:0008006" key="3">
    <source>
        <dbReference type="Google" id="ProtNLM"/>
    </source>
</evidence>
<evidence type="ECO:0000313" key="1">
    <source>
        <dbReference type="EMBL" id="TFK24792.1"/>
    </source>
</evidence>
<dbReference type="STRING" id="230819.A0A5C3KWH4"/>
<gene>
    <name evidence="1" type="ORF">FA15DRAFT_739558</name>
</gene>
<organism evidence="1 2">
    <name type="scientific">Coprinopsis marcescibilis</name>
    <name type="common">Agaric fungus</name>
    <name type="synonym">Psathyrella marcescibilis</name>
    <dbReference type="NCBI Taxonomy" id="230819"/>
    <lineage>
        <taxon>Eukaryota</taxon>
        <taxon>Fungi</taxon>
        <taxon>Dikarya</taxon>
        <taxon>Basidiomycota</taxon>
        <taxon>Agaricomycotina</taxon>
        <taxon>Agaricomycetes</taxon>
        <taxon>Agaricomycetidae</taxon>
        <taxon>Agaricales</taxon>
        <taxon>Agaricineae</taxon>
        <taxon>Psathyrellaceae</taxon>
        <taxon>Coprinopsis</taxon>
    </lineage>
</organism>